<accession>A0A914RRS9</accession>
<dbReference type="Proteomes" id="UP000887564">
    <property type="component" value="Unplaced"/>
</dbReference>
<sequence>MRQPATHIMREIVGYIGCPAAGAKPSTYSHRGDAIKVSLSRVSQNLLTMFLIN</sequence>
<proteinExistence type="predicted"/>
<evidence type="ECO:0000313" key="1">
    <source>
        <dbReference type="Proteomes" id="UP000887564"/>
    </source>
</evidence>
<keyword evidence="1" id="KW-1185">Reference proteome</keyword>
<protein>
    <submittedName>
        <fullName evidence="2">Uncharacterized protein</fullName>
    </submittedName>
</protein>
<evidence type="ECO:0000313" key="2">
    <source>
        <dbReference type="WBParaSite" id="PEQ_0000901301-mRNA-1"/>
    </source>
</evidence>
<reference evidence="2" key="1">
    <citation type="submission" date="2022-11" db="UniProtKB">
        <authorList>
            <consortium name="WormBaseParasite"/>
        </authorList>
    </citation>
    <scope>IDENTIFICATION</scope>
</reference>
<organism evidence="1 2">
    <name type="scientific">Parascaris equorum</name>
    <name type="common">Equine roundworm</name>
    <dbReference type="NCBI Taxonomy" id="6256"/>
    <lineage>
        <taxon>Eukaryota</taxon>
        <taxon>Metazoa</taxon>
        <taxon>Ecdysozoa</taxon>
        <taxon>Nematoda</taxon>
        <taxon>Chromadorea</taxon>
        <taxon>Rhabditida</taxon>
        <taxon>Spirurina</taxon>
        <taxon>Ascaridomorpha</taxon>
        <taxon>Ascaridoidea</taxon>
        <taxon>Ascarididae</taxon>
        <taxon>Parascaris</taxon>
    </lineage>
</organism>
<name>A0A914RRS9_PAREQ</name>
<dbReference type="WBParaSite" id="PEQ_0000901301-mRNA-1">
    <property type="protein sequence ID" value="PEQ_0000901301-mRNA-1"/>
    <property type="gene ID" value="PEQ_0000901301"/>
</dbReference>
<dbReference type="AlphaFoldDB" id="A0A914RRS9"/>